<reference evidence="1 2" key="1">
    <citation type="submission" date="2014-04" db="EMBL/GenBank/DDBJ databases">
        <title>Genome evolution of avian class.</title>
        <authorList>
            <person name="Zhang G."/>
            <person name="Li C."/>
        </authorList>
    </citation>
    <scope>NUCLEOTIDE SEQUENCE [LARGE SCALE GENOMIC DNA]</scope>
    <source>
        <strain evidence="1">BGI_N330</strain>
    </source>
</reference>
<gene>
    <name evidence="1" type="ORF">N330_02124</name>
</gene>
<sequence length="35" mass="3784">LLLQDGLPQLQYRGFQLLLGGQSAALHGHRGQRAA</sequence>
<protein>
    <submittedName>
        <fullName evidence="1">Uncharacterized protein</fullName>
    </submittedName>
</protein>
<accession>A0A091PZ84</accession>
<dbReference type="EMBL" id="KK682165">
    <property type="protein sequence ID" value="KFQ13040.1"/>
    <property type="molecule type" value="Genomic_DNA"/>
</dbReference>
<organism evidence="1 2">
    <name type="scientific">Leptosomus discolor</name>
    <name type="common">Madagascar cuckoo roller</name>
    <name type="synonym">Cuculus discolor</name>
    <dbReference type="NCBI Taxonomy" id="188344"/>
    <lineage>
        <taxon>Eukaryota</taxon>
        <taxon>Metazoa</taxon>
        <taxon>Chordata</taxon>
        <taxon>Craniata</taxon>
        <taxon>Vertebrata</taxon>
        <taxon>Euteleostomi</taxon>
        <taxon>Archelosauria</taxon>
        <taxon>Archosauria</taxon>
        <taxon>Dinosauria</taxon>
        <taxon>Saurischia</taxon>
        <taxon>Theropoda</taxon>
        <taxon>Coelurosauria</taxon>
        <taxon>Aves</taxon>
        <taxon>Neognathae</taxon>
        <taxon>Neoaves</taxon>
        <taxon>Telluraves</taxon>
        <taxon>Coraciimorphae</taxon>
        <taxon>Coraciiformes</taxon>
        <taxon>Leptosomidae</taxon>
        <taxon>Leptosomus</taxon>
    </lineage>
</organism>
<proteinExistence type="predicted"/>
<name>A0A091PZ84_LEPDC</name>
<dbReference type="PhylomeDB" id="A0A091PZ84"/>
<dbReference type="AlphaFoldDB" id="A0A091PZ84"/>
<dbReference type="Proteomes" id="UP000053001">
    <property type="component" value="Unassembled WGS sequence"/>
</dbReference>
<feature type="non-terminal residue" evidence="1">
    <location>
        <position position="35"/>
    </location>
</feature>
<feature type="non-terminal residue" evidence="1">
    <location>
        <position position="1"/>
    </location>
</feature>
<evidence type="ECO:0000313" key="2">
    <source>
        <dbReference type="Proteomes" id="UP000053001"/>
    </source>
</evidence>
<evidence type="ECO:0000313" key="1">
    <source>
        <dbReference type="EMBL" id="KFQ13040.1"/>
    </source>
</evidence>
<keyword evidence="2" id="KW-1185">Reference proteome</keyword>